<accession>D7CLI4</accession>
<keyword evidence="6" id="KW-0808">Transferase</keyword>
<dbReference type="InterPro" id="IPR050515">
    <property type="entry name" value="Beta-lactam/transpept"/>
</dbReference>
<dbReference type="EC" id="2.4.1.129" evidence="6"/>
<keyword evidence="7" id="KW-1185">Reference proteome</keyword>
<dbReference type="InterPro" id="IPR036138">
    <property type="entry name" value="PBP_dimer_sf"/>
</dbReference>
<organism evidence="6 7">
    <name type="scientific">Syntrophothermus lipocalidus (strain DSM 12680 / TGB-C1)</name>
    <dbReference type="NCBI Taxonomy" id="643648"/>
    <lineage>
        <taxon>Bacteria</taxon>
        <taxon>Bacillati</taxon>
        <taxon>Bacillota</taxon>
        <taxon>Clostridia</taxon>
        <taxon>Eubacteriales</taxon>
        <taxon>Syntrophomonadaceae</taxon>
        <taxon>Syntrophothermus</taxon>
    </lineage>
</organism>
<sequence>MQTTNLAIRKRIVTLFLFFILGFLGLMGRMFWVQIVRGAELSEKALENRMRDVPVKAKRGVVYDRNGRELAISVSADSVYANPAEVRKSGRAEEIAHTLAQILGLEEENVYQRITKVSGFEWIKRQVDFKTSAQLKKLDLPGIGLVEESRRFYPKKSLACHVLGISSIDNIGLEGVDRQYNDIIGGIPGRIVIEHDAVGREIPEATHRYIPPTDGASVVLTIDETIQYIVERELDRVWEARKPKGAIAVVMDPRTGEVLAMANRPCFDPNDYKQYPEVNRRNLAIWYAYEPGSTMKIVTAAAGLEEGVVRPNSRFFCPGSIKVGKETISCSQGRAHGAQTFVEVVEHSCNVGFVSLGLELGLDKYYQYLNAFGFGQKTGIDLPGEAKGILVPRTRAKQIDLATMAMGQANAVTPIQLLTAVSTVANDGVMMKPHLLKEVLDADGKVVKRVEPEPVRQVISKATARELALILEGVVQNGTGQNAYIEGYRVAGKTGTAQKISPSGGYLPNEYVASFVGFAPANNPRLACIVVIDAPQGYPYYGGTVAAPVFREIMRDSLRYLEVPLQGVPKVEKGETKETVSVPDVVNLTLDDALTIIKRQGLEVQVEGSGDLIWSQAPRAYSKVKKGTKVIVYLSEVNQQAGEEEVTVPDLQGKSMREVARILAKIGLHMEPQGYGLAAKQNPAPGAVVKSGSVVVVEFGPAP</sequence>
<dbReference type="PROSITE" id="PS51178">
    <property type="entry name" value="PASTA"/>
    <property type="match status" value="2"/>
</dbReference>
<dbReference type="GO" id="GO:0016757">
    <property type="term" value="F:glycosyltransferase activity"/>
    <property type="evidence" value="ECO:0007669"/>
    <property type="project" value="UniProtKB-KW"/>
</dbReference>
<dbReference type="AlphaFoldDB" id="D7CLI4"/>
<keyword evidence="4" id="KW-1133">Transmembrane helix</keyword>
<keyword evidence="6" id="KW-0328">Glycosyltransferase</keyword>
<dbReference type="HOGENOM" id="CLU_009289_6_0_9"/>
<dbReference type="NCBIfam" id="TIGR02214">
    <property type="entry name" value="spoVD_pbp"/>
    <property type="match status" value="1"/>
</dbReference>
<dbReference type="SUPFAM" id="SSF56519">
    <property type="entry name" value="Penicillin binding protein dimerisation domain"/>
    <property type="match status" value="1"/>
</dbReference>
<dbReference type="InterPro" id="IPR005543">
    <property type="entry name" value="PASTA_dom"/>
</dbReference>
<dbReference type="InterPro" id="IPR001460">
    <property type="entry name" value="PCN-bd_Tpept"/>
</dbReference>
<evidence type="ECO:0000313" key="6">
    <source>
        <dbReference type="EMBL" id="ADI01569.1"/>
    </source>
</evidence>
<dbReference type="Gene3D" id="3.90.1310.10">
    <property type="entry name" value="Penicillin-binding protein 2a (Domain 2)"/>
    <property type="match status" value="1"/>
</dbReference>
<dbReference type="SUPFAM" id="SSF54184">
    <property type="entry name" value="Penicillin-binding protein 2x (pbp-2x), c-terminal domain"/>
    <property type="match status" value="2"/>
</dbReference>
<dbReference type="GO" id="GO:0008658">
    <property type="term" value="F:penicillin binding"/>
    <property type="evidence" value="ECO:0007669"/>
    <property type="project" value="InterPro"/>
</dbReference>
<dbReference type="PANTHER" id="PTHR30627">
    <property type="entry name" value="PEPTIDOGLYCAN D,D-TRANSPEPTIDASE"/>
    <property type="match status" value="1"/>
</dbReference>
<dbReference type="eggNOG" id="COG2815">
    <property type="taxonomic scope" value="Bacteria"/>
</dbReference>
<feature type="domain" description="PASTA" evidence="5">
    <location>
        <begin position="576"/>
        <end position="636"/>
    </location>
</feature>
<protein>
    <submittedName>
        <fullName evidence="6">Stage V sporulation protein D</fullName>
        <ecNumber evidence="6">2.4.1.129</ecNumber>
    </submittedName>
</protein>
<dbReference type="CDD" id="cd06575">
    <property type="entry name" value="PASTA_Pbp2x-like_2"/>
    <property type="match status" value="1"/>
</dbReference>
<dbReference type="OrthoDB" id="9804124at2"/>
<dbReference type="Pfam" id="PF03793">
    <property type="entry name" value="PASTA"/>
    <property type="match status" value="2"/>
</dbReference>
<reference evidence="6 7" key="2">
    <citation type="journal article" date="2010" name="Stand. Genomic Sci.">
        <title>Complete genome sequence of Syntrophothermus lipocalidus type strain (TGB-C1).</title>
        <authorList>
            <person name="Djao O.D."/>
            <person name="Zhang X."/>
            <person name="Lucas S."/>
            <person name="Lapidus A."/>
            <person name="Del Rio T.G."/>
            <person name="Nolan M."/>
            <person name="Tice H."/>
            <person name="Cheng J.F."/>
            <person name="Han C."/>
            <person name="Tapia R."/>
            <person name="Goodwin L."/>
            <person name="Pitluck S."/>
            <person name="Liolios K."/>
            <person name="Ivanova N."/>
            <person name="Mavromatis K."/>
            <person name="Mikhailova N."/>
            <person name="Ovchinnikova G."/>
            <person name="Pati A."/>
            <person name="Brambilla E."/>
            <person name="Chen A."/>
            <person name="Palaniappan K."/>
            <person name="Land M."/>
            <person name="Hauser L."/>
            <person name="Chang Y.J."/>
            <person name="Jeffries C.D."/>
            <person name="Rohde M."/>
            <person name="Sikorski J."/>
            <person name="Spring S."/>
            <person name="Goker M."/>
            <person name="Detter J.C."/>
            <person name="Woyke T."/>
            <person name="Bristow J."/>
            <person name="Eisen J.A."/>
            <person name="Markowitz V."/>
            <person name="Hugenholtz P."/>
            <person name="Kyrpides N.C."/>
            <person name="Klenk H.P."/>
        </authorList>
    </citation>
    <scope>NUCLEOTIDE SEQUENCE [LARGE SCALE GENOMIC DNA]</scope>
    <source>
        <strain evidence="7">DSM 12680 / TGB-C1</strain>
    </source>
</reference>
<dbReference type="CDD" id="cd06576">
    <property type="entry name" value="PASTA_Pbp2x-like_1"/>
    <property type="match status" value="1"/>
</dbReference>
<dbReference type="RefSeq" id="WP_013174971.1">
    <property type="nucleotide sequence ID" value="NC_014220.1"/>
</dbReference>
<dbReference type="Pfam" id="PF03717">
    <property type="entry name" value="PBP_dimer"/>
    <property type="match status" value="1"/>
</dbReference>
<dbReference type="eggNOG" id="COG0768">
    <property type="taxonomic scope" value="Bacteria"/>
</dbReference>
<name>D7CLI4_SYNLT</name>
<gene>
    <name evidence="6" type="ordered locus">Slip_0789</name>
</gene>
<dbReference type="Gene3D" id="3.30.10.20">
    <property type="match status" value="2"/>
</dbReference>
<dbReference type="Pfam" id="PF00905">
    <property type="entry name" value="Transpeptidase"/>
    <property type="match status" value="1"/>
</dbReference>
<dbReference type="Proteomes" id="UP000000378">
    <property type="component" value="Chromosome"/>
</dbReference>
<dbReference type="STRING" id="643648.Slip_0789"/>
<proteinExistence type="inferred from homology"/>
<dbReference type="SMART" id="SM00740">
    <property type="entry name" value="PASTA"/>
    <property type="match status" value="2"/>
</dbReference>
<dbReference type="Gene3D" id="3.30.450.330">
    <property type="match status" value="1"/>
</dbReference>
<evidence type="ECO:0000313" key="7">
    <source>
        <dbReference type="Proteomes" id="UP000000378"/>
    </source>
</evidence>
<dbReference type="InterPro" id="IPR012338">
    <property type="entry name" value="Beta-lactam/transpept-like"/>
</dbReference>
<comment type="subcellular location">
    <subcellularLocation>
        <location evidence="1">Membrane</location>
    </subcellularLocation>
</comment>
<dbReference type="InterPro" id="IPR005311">
    <property type="entry name" value="PBP_dimer"/>
</dbReference>
<dbReference type="GO" id="GO:0005886">
    <property type="term" value="C:plasma membrane"/>
    <property type="evidence" value="ECO:0007669"/>
    <property type="project" value="TreeGrafter"/>
</dbReference>
<dbReference type="InterPro" id="IPR011927">
    <property type="entry name" value="SpoVD_pbp"/>
</dbReference>
<dbReference type="Gene3D" id="3.40.710.10">
    <property type="entry name" value="DD-peptidase/beta-lactamase superfamily"/>
    <property type="match status" value="1"/>
</dbReference>
<reference evidence="7" key="1">
    <citation type="journal article" date="2010" name="Stand. Genomic Sci.">
        <title>Complete genome sequence of Syntrophothermus lipocalidus type strain (TGB-C1T).</title>
        <authorList>
            <consortium name="US DOE Joint Genome Institute (JGI-PGF)"/>
            <person name="Djao O."/>
            <person name="Zhang X."/>
            <person name="Lucas S."/>
            <person name="Lapidus A."/>
            <person name="Glavina Del Rio T."/>
            <person name="Nolan M."/>
            <person name="Tice H."/>
            <person name="Cheng J."/>
            <person name="Han C."/>
            <person name="Tapia R."/>
            <person name="Goodwin L."/>
            <person name="Pitluck S."/>
            <person name="Liolios K."/>
            <person name="Ivanova N."/>
            <person name="Mavromatis K."/>
            <person name="Mikhailova N."/>
            <person name="Ovchinnikova G."/>
            <person name="Pati A."/>
            <person name="Brambilla E."/>
            <person name="Chen A."/>
            <person name="Palaniappan K."/>
            <person name="Land M."/>
            <person name="Hauser L."/>
            <person name="Chang Y."/>
            <person name="Jeffries C."/>
            <person name="Rohde M."/>
            <person name="Sikorski J."/>
            <person name="Spring S."/>
            <person name="Goker M."/>
            <person name="Detter J."/>
            <person name="Woyke T."/>
            <person name="Bristow J."/>
            <person name="Eisen J."/>
            <person name="Markowitz V."/>
            <person name="Hugenholtz P."/>
            <person name="Kyrpides N."/>
            <person name="Klenk H."/>
        </authorList>
    </citation>
    <scope>NUCLEOTIDE SEQUENCE [LARGE SCALE GENOMIC DNA]</scope>
    <source>
        <strain evidence="7">DSM 12680 / TGB-C1</strain>
    </source>
</reference>
<keyword evidence="3 4" id="KW-0472">Membrane</keyword>
<comment type="similarity">
    <text evidence="2">Belongs to the transpeptidase family.</text>
</comment>
<feature type="transmembrane region" description="Helical" evidence="4">
    <location>
        <begin position="12"/>
        <end position="32"/>
    </location>
</feature>
<dbReference type="SUPFAM" id="SSF56601">
    <property type="entry name" value="beta-lactamase/transpeptidase-like"/>
    <property type="match status" value="1"/>
</dbReference>
<evidence type="ECO:0000256" key="4">
    <source>
        <dbReference type="SAM" id="Phobius"/>
    </source>
</evidence>
<dbReference type="EMBL" id="CP002048">
    <property type="protein sequence ID" value="ADI01569.1"/>
    <property type="molecule type" value="Genomic_DNA"/>
</dbReference>
<dbReference type="GO" id="GO:0071555">
    <property type="term" value="P:cell wall organization"/>
    <property type="evidence" value="ECO:0007669"/>
    <property type="project" value="TreeGrafter"/>
</dbReference>
<dbReference type="PANTHER" id="PTHR30627:SF1">
    <property type="entry name" value="PEPTIDOGLYCAN D,D-TRANSPEPTIDASE FTSI"/>
    <property type="match status" value="1"/>
</dbReference>
<keyword evidence="4" id="KW-0812">Transmembrane</keyword>
<evidence type="ECO:0000256" key="3">
    <source>
        <dbReference type="ARBA" id="ARBA00023136"/>
    </source>
</evidence>
<dbReference type="KEGG" id="slp:Slip_0789"/>
<evidence type="ECO:0000256" key="1">
    <source>
        <dbReference type="ARBA" id="ARBA00004370"/>
    </source>
</evidence>
<evidence type="ECO:0000256" key="2">
    <source>
        <dbReference type="ARBA" id="ARBA00007171"/>
    </source>
</evidence>
<feature type="domain" description="PASTA" evidence="5">
    <location>
        <begin position="642"/>
        <end position="701"/>
    </location>
</feature>
<evidence type="ECO:0000259" key="5">
    <source>
        <dbReference type="PROSITE" id="PS51178"/>
    </source>
</evidence>